<feature type="transmembrane region" description="Helical" evidence="1">
    <location>
        <begin position="133"/>
        <end position="150"/>
    </location>
</feature>
<reference evidence="2 3" key="1">
    <citation type="submission" date="2020-08" db="EMBL/GenBank/DDBJ databases">
        <title>Sequencing the genomes of 1000 actinobacteria strains.</title>
        <authorList>
            <person name="Klenk H.-P."/>
        </authorList>
    </citation>
    <scope>NUCLEOTIDE SEQUENCE [LARGE SCALE GENOMIC DNA]</scope>
    <source>
        <strain evidence="2 3">DSM 45518</strain>
    </source>
</reference>
<keyword evidence="3" id="KW-1185">Reference proteome</keyword>
<feature type="transmembrane region" description="Helical" evidence="1">
    <location>
        <begin position="171"/>
        <end position="192"/>
    </location>
</feature>
<evidence type="ECO:0000313" key="3">
    <source>
        <dbReference type="Proteomes" id="UP000542742"/>
    </source>
</evidence>
<feature type="transmembrane region" description="Helical" evidence="1">
    <location>
        <begin position="57"/>
        <end position="83"/>
    </location>
</feature>
<feature type="transmembrane region" description="Helical" evidence="1">
    <location>
        <begin position="204"/>
        <end position="226"/>
    </location>
</feature>
<name>A0A7W7G3J8_9ACTN</name>
<dbReference type="InterPro" id="IPR025238">
    <property type="entry name" value="DUF4184"/>
</dbReference>
<organism evidence="2 3">
    <name type="scientific">Paractinoplanes abujensis</name>
    <dbReference type="NCBI Taxonomy" id="882441"/>
    <lineage>
        <taxon>Bacteria</taxon>
        <taxon>Bacillati</taxon>
        <taxon>Actinomycetota</taxon>
        <taxon>Actinomycetes</taxon>
        <taxon>Micromonosporales</taxon>
        <taxon>Micromonosporaceae</taxon>
        <taxon>Paractinoplanes</taxon>
    </lineage>
</organism>
<proteinExistence type="predicted"/>
<sequence length="247" mass="26933">MALTVPTHPLVVGLKLWRPRWFDGVALVVGSIAPDLAYALDGSGLPVWKVSHGLRGFVFWCVPVTLVLSWLIRWAAPVVASHLPRAGPLALRDYGVLGRSRHPWWVACWSAVAGAVSHLLLDFAELQMPVVEPVMHVLGAAGLLALLVHVGRRRLLVRWHGIGAVTPSRPVQFWAVATVVALLLAVPVPFLPGAALLHTTGVRLLLAVGAGLLVAAAWHRHIIAAVPTRRGRLAWRRFRGRRRRVSC</sequence>
<dbReference type="AlphaFoldDB" id="A0A7W7G3J8"/>
<dbReference type="Pfam" id="PF13803">
    <property type="entry name" value="DUF4184"/>
    <property type="match status" value="1"/>
</dbReference>
<comment type="caution">
    <text evidence="2">The sequence shown here is derived from an EMBL/GenBank/DDBJ whole genome shotgun (WGS) entry which is preliminary data.</text>
</comment>
<keyword evidence="1" id="KW-0812">Transmembrane</keyword>
<feature type="transmembrane region" description="Helical" evidence="1">
    <location>
        <begin position="21"/>
        <end position="37"/>
    </location>
</feature>
<protein>
    <recommendedName>
        <fullName evidence="4">DUF4184 family protein</fullName>
    </recommendedName>
</protein>
<evidence type="ECO:0008006" key="4">
    <source>
        <dbReference type="Google" id="ProtNLM"/>
    </source>
</evidence>
<gene>
    <name evidence="2" type="ORF">BKA14_002964</name>
</gene>
<keyword evidence="1" id="KW-0472">Membrane</keyword>
<dbReference type="Proteomes" id="UP000542742">
    <property type="component" value="Unassembled WGS sequence"/>
</dbReference>
<dbReference type="EMBL" id="JACHMF010000001">
    <property type="protein sequence ID" value="MBB4692816.1"/>
    <property type="molecule type" value="Genomic_DNA"/>
</dbReference>
<dbReference type="RefSeq" id="WP_184951498.1">
    <property type="nucleotide sequence ID" value="NZ_BOMC01000063.1"/>
</dbReference>
<keyword evidence="1" id="KW-1133">Transmembrane helix</keyword>
<evidence type="ECO:0000256" key="1">
    <source>
        <dbReference type="SAM" id="Phobius"/>
    </source>
</evidence>
<accession>A0A7W7G3J8</accession>
<evidence type="ECO:0000313" key="2">
    <source>
        <dbReference type="EMBL" id="MBB4692816.1"/>
    </source>
</evidence>